<keyword evidence="4" id="KW-1185">Reference proteome</keyword>
<gene>
    <name evidence="3" type="ORF">HCN83_15065</name>
</gene>
<feature type="domain" description="Alkyl hydroperoxide reductase subunit C/ Thiol specific antioxidant" evidence="2">
    <location>
        <begin position="12"/>
        <end position="116"/>
    </location>
</feature>
<dbReference type="PANTHER" id="PTHR42852">
    <property type="entry name" value="THIOL:DISULFIDE INTERCHANGE PROTEIN DSBE"/>
    <property type="match status" value="1"/>
</dbReference>
<protein>
    <submittedName>
        <fullName evidence="3">TlpA family protein disulfide reductase</fullName>
    </submittedName>
</protein>
<dbReference type="GO" id="GO:0016491">
    <property type="term" value="F:oxidoreductase activity"/>
    <property type="evidence" value="ECO:0007669"/>
    <property type="project" value="InterPro"/>
</dbReference>
<reference evidence="3 4" key="1">
    <citation type="submission" date="2020-03" db="EMBL/GenBank/DDBJ databases">
        <title>Assessment of the enzymatic potential of alkaline-tolerant lipase obtained from Bacillus luteus H11 (technogenic soil) for the bioremediation of saline soils contaminated with petroleum substances.</title>
        <authorList>
            <person name="Kalwasinska A."/>
        </authorList>
    </citation>
    <scope>NUCLEOTIDE SEQUENCE [LARGE SCALE GENOMIC DNA]</scope>
    <source>
        <strain evidence="3 4">H11</strain>
    </source>
</reference>
<evidence type="ECO:0000313" key="4">
    <source>
        <dbReference type="Proteomes" id="UP000752012"/>
    </source>
</evidence>
<dbReference type="PANTHER" id="PTHR42852:SF17">
    <property type="entry name" value="THIOREDOXIN-LIKE PROTEIN HI_1115"/>
    <property type="match status" value="1"/>
</dbReference>
<dbReference type="AlphaFoldDB" id="A0A969TWB2"/>
<dbReference type="InterPro" id="IPR050553">
    <property type="entry name" value="Thioredoxin_ResA/DsbE_sf"/>
</dbReference>
<accession>A0A969TWB2</accession>
<proteinExistence type="predicted"/>
<dbReference type="Gene3D" id="3.40.30.10">
    <property type="entry name" value="Glutaredoxin"/>
    <property type="match status" value="1"/>
</dbReference>
<evidence type="ECO:0000259" key="2">
    <source>
        <dbReference type="Pfam" id="PF00578"/>
    </source>
</evidence>
<name>A0A969TWB2_9BACI</name>
<organism evidence="3 4">
    <name type="scientific">Alkalicoccus luteus</name>
    <dbReference type="NCBI Taxonomy" id="1237094"/>
    <lineage>
        <taxon>Bacteria</taxon>
        <taxon>Bacillati</taxon>
        <taxon>Bacillota</taxon>
        <taxon>Bacilli</taxon>
        <taxon>Bacillales</taxon>
        <taxon>Bacillaceae</taxon>
        <taxon>Alkalicoccus</taxon>
    </lineage>
</organism>
<dbReference type="InterPro" id="IPR000866">
    <property type="entry name" value="AhpC/TSA"/>
</dbReference>
<dbReference type="Proteomes" id="UP000752012">
    <property type="component" value="Unassembled WGS sequence"/>
</dbReference>
<dbReference type="Pfam" id="PF00578">
    <property type="entry name" value="AhpC-TSA"/>
    <property type="match status" value="1"/>
</dbReference>
<keyword evidence="1" id="KW-1015">Disulfide bond</keyword>
<dbReference type="SUPFAM" id="SSF52833">
    <property type="entry name" value="Thioredoxin-like"/>
    <property type="match status" value="1"/>
</dbReference>
<evidence type="ECO:0000256" key="1">
    <source>
        <dbReference type="ARBA" id="ARBA00023157"/>
    </source>
</evidence>
<comment type="caution">
    <text evidence="3">The sequence shown here is derived from an EMBL/GenBank/DDBJ whole genome shotgun (WGS) entry which is preliminary data.</text>
</comment>
<dbReference type="EMBL" id="JAATHJ010000033">
    <property type="protein sequence ID" value="NJP38886.1"/>
    <property type="molecule type" value="Genomic_DNA"/>
</dbReference>
<dbReference type="CDD" id="cd02966">
    <property type="entry name" value="TlpA_like_family"/>
    <property type="match status" value="1"/>
</dbReference>
<sequence length="136" mass="15334">MTAITLRFLNHDKTVSLAPREKPLMLTFWTTWCPDSQADLQLKQRLYLTADSTKLDMYTVHVPGRETAGADPASFYEKRGLSIPALQDEGRDLYDRWNLNGVPSTVFINQKGEVTHVLGDQAKPEDIWRALAETAG</sequence>
<dbReference type="RefSeq" id="WP_168008793.1">
    <property type="nucleotide sequence ID" value="NZ_JAATHJ010000033.1"/>
</dbReference>
<dbReference type="InterPro" id="IPR036249">
    <property type="entry name" value="Thioredoxin-like_sf"/>
</dbReference>
<dbReference type="GO" id="GO:0016209">
    <property type="term" value="F:antioxidant activity"/>
    <property type="evidence" value="ECO:0007669"/>
    <property type="project" value="InterPro"/>
</dbReference>
<evidence type="ECO:0000313" key="3">
    <source>
        <dbReference type="EMBL" id="NJP38886.1"/>
    </source>
</evidence>